<dbReference type="GO" id="GO:0070967">
    <property type="term" value="F:coenzyme F420 binding"/>
    <property type="evidence" value="ECO:0007669"/>
    <property type="project" value="TreeGrafter"/>
</dbReference>
<reference evidence="3" key="2">
    <citation type="submission" date="2020-09" db="EMBL/GenBank/DDBJ databases">
        <authorList>
            <person name="Sun Q."/>
            <person name="Zhou Y."/>
        </authorList>
    </citation>
    <scope>NUCLEOTIDE SEQUENCE</scope>
    <source>
        <strain evidence="3">CGMCC 4.7278</strain>
    </source>
</reference>
<dbReference type="Proteomes" id="UP000612956">
    <property type="component" value="Unassembled WGS sequence"/>
</dbReference>
<protein>
    <submittedName>
        <fullName evidence="3">Nitroreductase</fullName>
    </submittedName>
</protein>
<gene>
    <name evidence="3" type="ORF">GCM10011591_03580</name>
</gene>
<dbReference type="AlphaFoldDB" id="A0A917Q8X0"/>
<dbReference type="InterPro" id="IPR004378">
    <property type="entry name" value="F420H2_quin_Rdtase"/>
</dbReference>
<dbReference type="EMBL" id="BMMW01000001">
    <property type="protein sequence ID" value="GGK35187.1"/>
    <property type="molecule type" value="Genomic_DNA"/>
</dbReference>
<organism evidence="3 4">
    <name type="scientific">Nocardia camponoti</name>
    <dbReference type="NCBI Taxonomy" id="1616106"/>
    <lineage>
        <taxon>Bacteria</taxon>
        <taxon>Bacillati</taxon>
        <taxon>Actinomycetota</taxon>
        <taxon>Actinomycetes</taxon>
        <taxon>Mycobacteriales</taxon>
        <taxon>Nocardiaceae</taxon>
        <taxon>Nocardia</taxon>
    </lineage>
</organism>
<evidence type="ECO:0000256" key="1">
    <source>
        <dbReference type="ARBA" id="ARBA00008710"/>
    </source>
</evidence>
<evidence type="ECO:0000256" key="2">
    <source>
        <dbReference type="ARBA" id="ARBA00049106"/>
    </source>
</evidence>
<reference evidence="3" key="1">
    <citation type="journal article" date="2014" name="Int. J. Syst. Evol. Microbiol.">
        <title>Complete genome sequence of Corynebacterium casei LMG S-19264T (=DSM 44701T), isolated from a smear-ripened cheese.</title>
        <authorList>
            <consortium name="US DOE Joint Genome Institute (JGI-PGF)"/>
            <person name="Walter F."/>
            <person name="Albersmeier A."/>
            <person name="Kalinowski J."/>
            <person name="Ruckert C."/>
        </authorList>
    </citation>
    <scope>NUCLEOTIDE SEQUENCE</scope>
    <source>
        <strain evidence="3">CGMCC 4.7278</strain>
    </source>
</reference>
<name>A0A917Q8X0_9NOCA</name>
<dbReference type="PANTHER" id="PTHR39428:SF1">
    <property type="entry name" value="F420H(2)-DEPENDENT QUINONE REDUCTASE RV1261C"/>
    <property type="match status" value="1"/>
</dbReference>
<dbReference type="GO" id="GO:0005886">
    <property type="term" value="C:plasma membrane"/>
    <property type="evidence" value="ECO:0007669"/>
    <property type="project" value="TreeGrafter"/>
</dbReference>
<evidence type="ECO:0000313" key="4">
    <source>
        <dbReference type="Proteomes" id="UP000612956"/>
    </source>
</evidence>
<keyword evidence="4" id="KW-1185">Reference proteome</keyword>
<sequence length="160" mass="17948">MWEWNSIQRFARGFARQPWVMRGAGVVLPAERFLRRVTGGRFGVLDIGGLPSIQITVVGRKSGLERTTSLLCVPDGDGFLLVGSNWGRPEHPAWSANLRAATTATAVYKGSAPFKVSVTEFTGVERKRYWDQVVEFWPGYEMEAGLAQGREFRIFRLARV</sequence>
<comment type="similarity">
    <text evidence="1">Belongs to the F420H(2)-dependent quinone reductase family.</text>
</comment>
<dbReference type="NCBIfam" id="TIGR00026">
    <property type="entry name" value="hi_GC_TIGR00026"/>
    <property type="match status" value="1"/>
</dbReference>
<proteinExistence type="inferred from homology"/>
<dbReference type="InterPro" id="IPR012349">
    <property type="entry name" value="Split_barrel_FMN-bd"/>
</dbReference>
<dbReference type="Gene3D" id="2.30.110.10">
    <property type="entry name" value="Electron Transport, Fmn-binding Protein, Chain A"/>
    <property type="match status" value="1"/>
</dbReference>
<dbReference type="GO" id="GO:0016491">
    <property type="term" value="F:oxidoreductase activity"/>
    <property type="evidence" value="ECO:0007669"/>
    <property type="project" value="InterPro"/>
</dbReference>
<accession>A0A917Q8X0</accession>
<dbReference type="RefSeq" id="WP_229683645.1">
    <property type="nucleotide sequence ID" value="NZ_BMMW01000001.1"/>
</dbReference>
<dbReference type="Pfam" id="PF04075">
    <property type="entry name" value="F420H2_quin_red"/>
    <property type="match status" value="1"/>
</dbReference>
<comment type="catalytic activity">
    <reaction evidence="2">
        <text>oxidized coenzyme F420-(gamma-L-Glu)(n) + a quinol + H(+) = reduced coenzyme F420-(gamma-L-Glu)(n) + a quinone</text>
        <dbReference type="Rhea" id="RHEA:39663"/>
        <dbReference type="Rhea" id="RHEA-COMP:12939"/>
        <dbReference type="Rhea" id="RHEA-COMP:14378"/>
        <dbReference type="ChEBI" id="CHEBI:15378"/>
        <dbReference type="ChEBI" id="CHEBI:24646"/>
        <dbReference type="ChEBI" id="CHEBI:132124"/>
        <dbReference type="ChEBI" id="CHEBI:133980"/>
        <dbReference type="ChEBI" id="CHEBI:139511"/>
    </reaction>
</comment>
<dbReference type="PANTHER" id="PTHR39428">
    <property type="entry name" value="F420H(2)-DEPENDENT QUINONE REDUCTASE RV1261C"/>
    <property type="match status" value="1"/>
</dbReference>
<comment type="caution">
    <text evidence="3">The sequence shown here is derived from an EMBL/GenBank/DDBJ whole genome shotgun (WGS) entry which is preliminary data.</text>
</comment>
<evidence type="ECO:0000313" key="3">
    <source>
        <dbReference type="EMBL" id="GGK35187.1"/>
    </source>
</evidence>